<evidence type="ECO:0000256" key="20">
    <source>
        <dbReference type="SAM" id="MobiDB-lite"/>
    </source>
</evidence>
<feature type="compositionally biased region" description="Polar residues" evidence="20">
    <location>
        <begin position="1"/>
        <end position="18"/>
    </location>
</feature>
<name>A0AAD5UTT7_9APHY</name>
<keyword evidence="13" id="KW-0206">Cytoskeleton</keyword>
<evidence type="ECO:0000256" key="15">
    <source>
        <dbReference type="ARBA" id="ARBA00023306"/>
    </source>
</evidence>
<evidence type="ECO:0000313" key="21">
    <source>
        <dbReference type="EMBL" id="KAJ3476413.1"/>
    </source>
</evidence>
<keyword evidence="6" id="KW-0963">Cytoplasm</keyword>
<feature type="compositionally biased region" description="Low complexity" evidence="20">
    <location>
        <begin position="19"/>
        <end position="40"/>
    </location>
</feature>
<protein>
    <recommendedName>
        <fullName evidence="17">DASH complex subunit DUO1</fullName>
    </recommendedName>
    <alternativeName>
        <fullName evidence="18">Outer kinetochore protein DUO1</fullName>
    </alternativeName>
</protein>
<evidence type="ECO:0000256" key="19">
    <source>
        <dbReference type="SAM" id="Coils"/>
    </source>
</evidence>
<evidence type="ECO:0000256" key="8">
    <source>
        <dbReference type="ARBA" id="ARBA00022701"/>
    </source>
</evidence>
<keyword evidence="14" id="KW-0539">Nucleus</keyword>
<evidence type="ECO:0000256" key="17">
    <source>
        <dbReference type="ARBA" id="ARBA00044152"/>
    </source>
</evidence>
<gene>
    <name evidence="21" type="ORF">NLI96_g11170</name>
</gene>
<keyword evidence="16" id="KW-0137">Centromere</keyword>
<evidence type="ECO:0000256" key="18">
    <source>
        <dbReference type="ARBA" id="ARBA00044358"/>
    </source>
</evidence>
<sequence length="287" mass="32398">MDYNDSSDFTIPSQESNILSQSLLMPSSSSNTSSSSTASAGADLSLSELSLVDRPETVRRRPFSLLAQPLASEESAIAEEDDDDGLDETMRVQNAEAARKEAAKTREAKLQQDLFILKKLNAVLETYKGALRETRSNTEVLIAERLTNTNTLLDKYMNILSKSDQSARLIMDERWEGAEADEEQLDREHQEELDRRRREQEEAEERVRLARLERERLEREAKEKAEREERLRVERERADATSKFSARGSGVRGVRGTRASTRGMRGTTSTRGTTFLLLVSGLDLINP</sequence>
<keyword evidence="12 19" id="KW-0175">Coiled coil</keyword>
<dbReference type="Pfam" id="PF08651">
    <property type="entry name" value="DASH_Duo1"/>
    <property type="match status" value="1"/>
</dbReference>
<evidence type="ECO:0000256" key="5">
    <source>
        <dbReference type="ARBA" id="ARBA00022454"/>
    </source>
</evidence>
<dbReference type="AlphaFoldDB" id="A0AAD5UTT7"/>
<evidence type="ECO:0000256" key="2">
    <source>
        <dbReference type="ARBA" id="ARBA00004186"/>
    </source>
</evidence>
<evidence type="ECO:0000256" key="10">
    <source>
        <dbReference type="ARBA" id="ARBA00022829"/>
    </source>
</evidence>
<organism evidence="21 22">
    <name type="scientific">Meripilus lineatus</name>
    <dbReference type="NCBI Taxonomy" id="2056292"/>
    <lineage>
        <taxon>Eukaryota</taxon>
        <taxon>Fungi</taxon>
        <taxon>Dikarya</taxon>
        <taxon>Basidiomycota</taxon>
        <taxon>Agaricomycotina</taxon>
        <taxon>Agaricomycetes</taxon>
        <taxon>Polyporales</taxon>
        <taxon>Meripilaceae</taxon>
        <taxon>Meripilus</taxon>
    </lineage>
</organism>
<proteinExistence type="inferred from homology"/>
<dbReference type="GO" id="GO:0051301">
    <property type="term" value="P:cell division"/>
    <property type="evidence" value="ECO:0007669"/>
    <property type="project" value="UniProtKB-KW"/>
</dbReference>
<feature type="compositionally biased region" description="Basic and acidic residues" evidence="20">
    <location>
        <begin position="186"/>
        <end position="200"/>
    </location>
</feature>
<feature type="region of interest" description="Disordered" evidence="20">
    <location>
        <begin position="241"/>
        <end position="268"/>
    </location>
</feature>
<evidence type="ECO:0000256" key="9">
    <source>
        <dbReference type="ARBA" id="ARBA00022776"/>
    </source>
</evidence>
<comment type="subcellular location">
    <subcellularLocation>
        <location evidence="3">Chromosome</location>
        <location evidence="3">Centromere</location>
        <location evidence="3">Kinetochore</location>
    </subcellularLocation>
    <subcellularLocation>
        <location evidence="2">Cytoplasm</location>
        <location evidence="2">Cytoskeleton</location>
        <location evidence="2">Spindle</location>
    </subcellularLocation>
    <subcellularLocation>
        <location evidence="1">Nucleus</location>
    </subcellularLocation>
</comment>
<accession>A0AAD5UTT7</accession>
<dbReference type="GO" id="GO:0042729">
    <property type="term" value="C:DASH complex"/>
    <property type="evidence" value="ECO:0007669"/>
    <property type="project" value="InterPro"/>
</dbReference>
<feature type="compositionally biased region" description="Low complexity" evidence="20">
    <location>
        <begin position="246"/>
        <end position="268"/>
    </location>
</feature>
<dbReference type="Proteomes" id="UP001212997">
    <property type="component" value="Unassembled WGS sequence"/>
</dbReference>
<evidence type="ECO:0000256" key="14">
    <source>
        <dbReference type="ARBA" id="ARBA00023242"/>
    </source>
</evidence>
<keyword evidence="7" id="KW-0132">Cell division</keyword>
<keyword evidence="8" id="KW-0493">Microtubule</keyword>
<keyword evidence="9" id="KW-0498">Mitosis</keyword>
<evidence type="ECO:0000256" key="12">
    <source>
        <dbReference type="ARBA" id="ARBA00023054"/>
    </source>
</evidence>
<evidence type="ECO:0000256" key="16">
    <source>
        <dbReference type="ARBA" id="ARBA00023328"/>
    </source>
</evidence>
<evidence type="ECO:0000256" key="4">
    <source>
        <dbReference type="ARBA" id="ARBA00005366"/>
    </source>
</evidence>
<feature type="region of interest" description="Disordered" evidence="20">
    <location>
        <begin position="178"/>
        <end position="200"/>
    </location>
</feature>
<dbReference type="GO" id="GO:0007059">
    <property type="term" value="P:chromosome segregation"/>
    <property type="evidence" value="ECO:0007669"/>
    <property type="project" value="UniProtKB-KW"/>
</dbReference>
<dbReference type="GO" id="GO:0005874">
    <property type="term" value="C:microtubule"/>
    <property type="evidence" value="ECO:0007669"/>
    <property type="project" value="UniProtKB-KW"/>
</dbReference>
<keyword evidence="5" id="KW-0158">Chromosome</keyword>
<feature type="coiled-coil region" evidence="19">
    <location>
        <begin position="92"/>
        <end position="137"/>
    </location>
</feature>
<keyword evidence="10" id="KW-0159">Chromosome partition</keyword>
<evidence type="ECO:0000256" key="1">
    <source>
        <dbReference type="ARBA" id="ARBA00004123"/>
    </source>
</evidence>
<comment type="caution">
    <text evidence="21">The sequence shown here is derived from an EMBL/GenBank/DDBJ whole genome shotgun (WGS) entry which is preliminary data.</text>
</comment>
<keyword evidence="22" id="KW-1185">Reference proteome</keyword>
<dbReference type="PANTHER" id="PTHR28216">
    <property type="entry name" value="DASH COMPLEX SUBUNIT DUO1"/>
    <property type="match status" value="1"/>
</dbReference>
<dbReference type="GO" id="GO:0000278">
    <property type="term" value="P:mitotic cell cycle"/>
    <property type="evidence" value="ECO:0007669"/>
    <property type="project" value="InterPro"/>
</dbReference>
<evidence type="ECO:0000256" key="7">
    <source>
        <dbReference type="ARBA" id="ARBA00022618"/>
    </source>
</evidence>
<evidence type="ECO:0000256" key="6">
    <source>
        <dbReference type="ARBA" id="ARBA00022490"/>
    </source>
</evidence>
<keyword evidence="15" id="KW-0131">Cell cycle</keyword>
<evidence type="ECO:0000256" key="13">
    <source>
        <dbReference type="ARBA" id="ARBA00023212"/>
    </source>
</evidence>
<comment type="similarity">
    <text evidence="4">Belongs to the DASH complex DUO1 family.</text>
</comment>
<keyword evidence="11" id="KW-0995">Kinetochore</keyword>
<reference evidence="21" key="1">
    <citation type="submission" date="2022-07" db="EMBL/GenBank/DDBJ databases">
        <title>Genome Sequence of Physisporinus lineatus.</title>
        <authorList>
            <person name="Buettner E."/>
        </authorList>
    </citation>
    <scope>NUCLEOTIDE SEQUENCE</scope>
    <source>
        <strain evidence="21">VT162</strain>
    </source>
</reference>
<dbReference type="GO" id="GO:0072686">
    <property type="term" value="C:mitotic spindle"/>
    <property type="evidence" value="ECO:0007669"/>
    <property type="project" value="InterPro"/>
</dbReference>
<dbReference type="InterPro" id="IPR013960">
    <property type="entry name" value="DASH_Duo1"/>
</dbReference>
<dbReference type="EMBL" id="JANAWD010000710">
    <property type="protein sequence ID" value="KAJ3476413.1"/>
    <property type="molecule type" value="Genomic_DNA"/>
</dbReference>
<evidence type="ECO:0000313" key="22">
    <source>
        <dbReference type="Proteomes" id="UP001212997"/>
    </source>
</evidence>
<evidence type="ECO:0000256" key="11">
    <source>
        <dbReference type="ARBA" id="ARBA00022838"/>
    </source>
</evidence>
<feature type="region of interest" description="Disordered" evidence="20">
    <location>
        <begin position="1"/>
        <end position="40"/>
    </location>
</feature>
<evidence type="ECO:0000256" key="3">
    <source>
        <dbReference type="ARBA" id="ARBA00004629"/>
    </source>
</evidence>
<dbReference type="PANTHER" id="PTHR28216:SF1">
    <property type="entry name" value="DASH COMPLEX SUBUNIT DUO1"/>
    <property type="match status" value="1"/>
</dbReference>